<dbReference type="InterPro" id="IPR003439">
    <property type="entry name" value="ABC_transporter-like_ATP-bd"/>
</dbReference>
<dbReference type="InterPro" id="IPR027417">
    <property type="entry name" value="P-loop_NTPase"/>
</dbReference>
<dbReference type="Gene3D" id="1.20.1560.10">
    <property type="entry name" value="ABC transporter type 1, transmembrane domain"/>
    <property type="match status" value="2"/>
</dbReference>
<gene>
    <name evidence="8" type="ORF">GCM10025868_14100</name>
</gene>
<evidence type="ECO:0000313" key="9">
    <source>
        <dbReference type="Proteomes" id="UP001157017"/>
    </source>
</evidence>
<feature type="region of interest" description="Disordered" evidence="5">
    <location>
        <begin position="38"/>
        <end position="61"/>
    </location>
</feature>
<dbReference type="PANTHER" id="PTHR43394">
    <property type="entry name" value="ATP-DEPENDENT PERMEASE MDL1, MITOCHONDRIAL"/>
    <property type="match status" value="1"/>
</dbReference>
<dbReference type="PROSITE" id="PS50929">
    <property type="entry name" value="ABC_TM1F"/>
    <property type="match status" value="1"/>
</dbReference>
<keyword evidence="9" id="KW-1185">Reference proteome</keyword>
<dbReference type="SUPFAM" id="SSF90123">
    <property type="entry name" value="ABC transporter transmembrane region"/>
    <property type="match status" value="2"/>
</dbReference>
<feature type="transmembrane region" description="Helical" evidence="6">
    <location>
        <begin position="99"/>
        <end position="117"/>
    </location>
</feature>
<proteinExistence type="predicted"/>
<organism evidence="8 9">
    <name type="scientific">Angustibacter aerolatus</name>
    <dbReference type="NCBI Taxonomy" id="1162965"/>
    <lineage>
        <taxon>Bacteria</taxon>
        <taxon>Bacillati</taxon>
        <taxon>Actinomycetota</taxon>
        <taxon>Actinomycetes</taxon>
        <taxon>Kineosporiales</taxon>
        <taxon>Kineosporiaceae</taxon>
    </lineage>
</organism>
<feature type="region of interest" description="Disordered" evidence="5">
    <location>
        <begin position="450"/>
        <end position="495"/>
    </location>
</feature>
<protein>
    <recommendedName>
        <fullName evidence="7">ABC transmembrane type-1 domain-containing protein</fullName>
    </recommendedName>
</protein>
<comment type="caution">
    <text evidence="8">The sequence shown here is derived from an EMBL/GenBank/DDBJ whole genome shotgun (WGS) entry which is preliminary data.</text>
</comment>
<keyword evidence="2 6" id="KW-0812">Transmembrane</keyword>
<dbReference type="Gene3D" id="3.40.50.300">
    <property type="entry name" value="P-loop containing nucleotide triphosphate hydrolases"/>
    <property type="match status" value="1"/>
</dbReference>
<evidence type="ECO:0000256" key="6">
    <source>
        <dbReference type="SAM" id="Phobius"/>
    </source>
</evidence>
<name>A0ABQ6JDA3_9ACTN</name>
<keyword evidence="3 6" id="KW-1133">Transmembrane helix</keyword>
<reference evidence="9" key="1">
    <citation type="journal article" date="2019" name="Int. J. Syst. Evol. Microbiol.">
        <title>The Global Catalogue of Microorganisms (GCM) 10K type strain sequencing project: providing services to taxonomists for standard genome sequencing and annotation.</title>
        <authorList>
            <consortium name="The Broad Institute Genomics Platform"/>
            <consortium name="The Broad Institute Genome Sequencing Center for Infectious Disease"/>
            <person name="Wu L."/>
            <person name="Ma J."/>
        </authorList>
    </citation>
    <scope>NUCLEOTIDE SEQUENCE [LARGE SCALE GENOMIC DNA]</scope>
    <source>
        <strain evidence="9">NBRC 108730</strain>
    </source>
</reference>
<evidence type="ECO:0000256" key="3">
    <source>
        <dbReference type="ARBA" id="ARBA00022989"/>
    </source>
</evidence>
<evidence type="ECO:0000313" key="8">
    <source>
        <dbReference type="EMBL" id="GMA86160.1"/>
    </source>
</evidence>
<dbReference type="Proteomes" id="UP001157017">
    <property type="component" value="Unassembled WGS sequence"/>
</dbReference>
<sequence>MAAVAGGARTAAAGRRWTRRKWARALSVGSHTVQDVAGTSAQTTEAPAHLDPPRGPGSRPLDWRRLRGPVATTALVAAGLAGLGQALGTVFAGRLADQATVFLVWVLAASVVGSALLDTAGRTFWSVAVDRAEGALRTDLLDAVMHQPLAELGEQAVGEVLDRVDDDTHEPARCCGRTPGRSCGWPWAHRRCSSSPASPGGRPGCCCRSRRSACCSPSGRCWRRRPSARCSRRWPGPTTRPPWRRASPPATTCARASARGSCCAASPSLSALVHRRFAEVVVLESRISRRAGVLLHGLLAAVAVVGVLLVLSGHESTAALVTLFLVTTTFVGQVDQVARHVPDLQAGVGALTRLRALLATEREPEGGLPVPLGVPSVEVRGLHFAYPDGDFALRDVDLLVPAGTTLALVGRSGSGKSTLASLLSRAVEPPVGTVLLGGVDVRDLDLEQAAQRRRGGHPAHRDPGRHARRERRDVRRPRTRPGPGRGRRASASPTG</sequence>
<feature type="compositionally biased region" description="Basic and acidic residues" evidence="5">
    <location>
        <begin position="459"/>
        <end position="473"/>
    </location>
</feature>
<dbReference type="InterPro" id="IPR039421">
    <property type="entry name" value="Type_1_exporter"/>
</dbReference>
<feature type="transmembrane region" description="Helical" evidence="6">
    <location>
        <begin position="70"/>
        <end position="93"/>
    </location>
</feature>
<keyword evidence="4 6" id="KW-0472">Membrane</keyword>
<evidence type="ECO:0000256" key="2">
    <source>
        <dbReference type="ARBA" id="ARBA00022692"/>
    </source>
</evidence>
<evidence type="ECO:0000256" key="5">
    <source>
        <dbReference type="SAM" id="MobiDB-lite"/>
    </source>
</evidence>
<dbReference type="InterPro" id="IPR036640">
    <property type="entry name" value="ABC1_TM_sf"/>
</dbReference>
<feature type="transmembrane region" description="Helical" evidence="6">
    <location>
        <begin position="293"/>
        <end position="311"/>
    </location>
</feature>
<evidence type="ECO:0000256" key="1">
    <source>
        <dbReference type="ARBA" id="ARBA00004651"/>
    </source>
</evidence>
<feature type="domain" description="ABC transmembrane type-1" evidence="7">
    <location>
        <begin position="70"/>
        <end position="168"/>
    </location>
</feature>
<accession>A0ABQ6JDA3</accession>
<dbReference type="InterPro" id="IPR011527">
    <property type="entry name" value="ABC1_TM_dom"/>
</dbReference>
<dbReference type="EMBL" id="BSUZ01000001">
    <property type="protein sequence ID" value="GMA86160.1"/>
    <property type="molecule type" value="Genomic_DNA"/>
</dbReference>
<evidence type="ECO:0000259" key="7">
    <source>
        <dbReference type="PROSITE" id="PS50929"/>
    </source>
</evidence>
<dbReference type="PANTHER" id="PTHR43394:SF1">
    <property type="entry name" value="ATP-BINDING CASSETTE SUB-FAMILY B MEMBER 10, MITOCHONDRIAL"/>
    <property type="match status" value="1"/>
</dbReference>
<evidence type="ECO:0000256" key="4">
    <source>
        <dbReference type="ARBA" id="ARBA00023136"/>
    </source>
</evidence>
<dbReference type="SUPFAM" id="SSF52540">
    <property type="entry name" value="P-loop containing nucleoside triphosphate hydrolases"/>
    <property type="match status" value="1"/>
</dbReference>
<dbReference type="Pfam" id="PF00005">
    <property type="entry name" value="ABC_tran"/>
    <property type="match status" value="1"/>
</dbReference>
<dbReference type="Pfam" id="PF00664">
    <property type="entry name" value="ABC_membrane"/>
    <property type="match status" value="1"/>
</dbReference>
<comment type="subcellular location">
    <subcellularLocation>
        <location evidence="1">Cell membrane</location>
        <topology evidence="1">Multi-pass membrane protein</topology>
    </subcellularLocation>
</comment>